<proteinExistence type="predicted"/>
<dbReference type="Gramene" id="TKW23541">
    <property type="protein sequence ID" value="TKW23541"/>
    <property type="gene ID" value="SEVIR_4G298501v2"/>
</dbReference>
<evidence type="ECO:0000256" key="1">
    <source>
        <dbReference type="SAM" id="SignalP"/>
    </source>
</evidence>
<evidence type="ECO:0008006" key="4">
    <source>
        <dbReference type="Google" id="ProtNLM"/>
    </source>
</evidence>
<keyword evidence="1" id="KW-0732">Signal</keyword>
<organism evidence="2 3">
    <name type="scientific">Setaria viridis</name>
    <name type="common">Green bristlegrass</name>
    <name type="synonym">Setaria italica subsp. viridis</name>
    <dbReference type="NCBI Taxonomy" id="4556"/>
    <lineage>
        <taxon>Eukaryota</taxon>
        <taxon>Viridiplantae</taxon>
        <taxon>Streptophyta</taxon>
        <taxon>Embryophyta</taxon>
        <taxon>Tracheophyta</taxon>
        <taxon>Spermatophyta</taxon>
        <taxon>Magnoliopsida</taxon>
        <taxon>Liliopsida</taxon>
        <taxon>Poales</taxon>
        <taxon>Poaceae</taxon>
        <taxon>PACMAD clade</taxon>
        <taxon>Panicoideae</taxon>
        <taxon>Panicodae</taxon>
        <taxon>Paniceae</taxon>
        <taxon>Cenchrinae</taxon>
        <taxon>Setaria</taxon>
    </lineage>
</organism>
<evidence type="ECO:0000313" key="2">
    <source>
        <dbReference type="EMBL" id="TKW23541.1"/>
    </source>
</evidence>
<feature type="signal peptide" evidence="1">
    <location>
        <begin position="1"/>
        <end position="27"/>
    </location>
</feature>
<keyword evidence="3" id="KW-1185">Reference proteome</keyword>
<reference evidence="2" key="1">
    <citation type="submission" date="2019-03" db="EMBL/GenBank/DDBJ databases">
        <title>WGS assembly of Setaria viridis.</title>
        <authorList>
            <person name="Huang P."/>
            <person name="Jenkins J."/>
            <person name="Grimwood J."/>
            <person name="Barry K."/>
            <person name="Healey A."/>
            <person name="Mamidi S."/>
            <person name="Sreedasyam A."/>
            <person name="Shu S."/>
            <person name="Feldman M."/>
            <person name="Wu J."/>
            <person name="Yu Y."/>
            <person name="Chen C."/>
            <person name="Johnson J."/>
            <person name="Rokhsar D."/>
            <person name="Baxter I."/>
            <person name="Schmutz J."/>
            <person name="Brutnell T."/>
            <person name="Kellogg E."/>
        </authorList>
    </citation>
    <scope>NUCLEOTIDE SEQUENCE [LARGE SCALE GENOMIC DNA]</scope>
</reference>
<dbReference type="AlphaFoldDB" id="A0A4U6V349"/>
<evidence type="ECO:0000313" key="3">
    <source>
        <dbReference type="Proteomes" id="UP000298652"/>
    </source>
</evidence>
<gene>
    <name evidence="2" type="ORF">SEVIR_4G298501v2</name>
</gene>
<dbReference type="EMBL" id="CM016555">
    <property type="protein sequence ID" value="TKW23541.1"/>
    <property type="molecule type" value="Genomic_DNA"/>
</dbReference>
<feature type="chain" id="PRO_5020897151" description="Secreted protein" evidence="1">
    <location>
        <begin position="28"/>
        <end position="75"/>
    </location>
</feature>
<sequence length="75" mass="8374">MWMGGMAPTPFPSLALLIYMVQQPGSSVVSSLLAPDKSTLFLCLWYDFIPFKARKKEMFAFKSIIKMAASVLVLI</sequence>
<dbReference type="Proteomes" id="UP000298652">
    <property type="component" value="Chromosome 4"/>
</dbReference>
<accession>A0A4U6V349</accession>
<protein>
    <recommendedName>
        <fullName evidence="4">Secreted protein</fullName>
    </recommendedName>
</protein>
<name>A0A4U6V349_SETVI</name>